<gene>
    <name evidence="2" type="ORF">OMES3154_00742</name>
</gene>
<keyword evidence="1" id="KW-1133">Transmembrane helix</keyword>
<keyword evidence="1" id="KW-0472">Membrane</keyword>
<dbReference type="AlphaFoldDB" id="A0A6I8M7S7"/>
<dbReference type="RefSeq" id="WP_156683452.1">
    <property type="nucleotide sequence ID" value="NZ_CABWIB010000001.1"/>
</dbReference>
<feature type="transmembrane region" description="Helical" evidence="1">
    <location>
        <begin position="12"/>
        <end position="29"/>
    </location>
</feature>
<reference evidence="2 3" key="1">
    <citation type="submission" date="2019-10" db="EMBL/GenBank/DDBJ databases">
        <authorList>
            <person name="Blom J."/>
        </authorList>
    </citation>
    <scope>NUCLEOTIDE SEQUENCE [LARGE SCALE GENOMIC DNA]</scope>
    <source>
        <strain evidence="2 3">ES3154-GLU</strain>
    </source>
</reference>
<proteinExistence type="predicted"/>
<name>A0A6I8M7S7_9FUSO</name>
<dbReference type="EMBL" id="CABWIB010000001">
    <property type="protein sequence ID" value="VWL85457.1"/>
    <property type="molecule type" value="Genomic_DNA"/>
</dbReference>
<evidence type="ECO:0000313" key="2">
    <source>
        <dbReference type="EMBL" id="VWL85457.1"/>
    </source>
</evidence>
<dbReference type="Proteomes" id="UP000419017">
    <property type="component" value="Unassembled WGS sequence"/>
</dbReference>
<organism evidence="2 3">
    <name type="scientific">Oceanivirga miroungae</name>
    <dbReference type="NCBI Taxonomy" id="1130046"/>
    <lineage>
        <taxon>Bacteria</taxon>
        <taxon>Fusobacteriati</taxon>
        <taxon>Fusobacteriota</taxon>
        <taxon>Fusobacteriia</taxon>
        <taxon>Fusobacteriales</taxon>
        <taxon>Leptotrichiaceae</taxon>
        <taxon>Oceanivirga</taxon>
    </lineage>
</organism>
<sequence length="133" mass="15614">MKNKAHTLSETVAISFFLITCMSISIYYAENIIDKVIAYQMKEKIINILESNNDIQFDFYKKIIKVENKEYLLDSRLNYSFSNGEKIKSISFNDKNYSRGLSVFIKNKKNKILDNIVFSNNNPLKIYMLSEKQ</sequence>
<protein>
    <submittedName>
        <fullName evidence="2">Uncharacterized protein</fullName>
    </submittedName>
</protein>
<keyword evidence="3" id="KW-1185">Reference proteome</keyword>
<evidence type="ECO:0000313" key="3">
    <source>
        <dbReference type="Proteomes" id="UP000419017"/>
    </source>
</evidence>
<accession>A0A6I8M7S7</accession>
<keyword evidence="1" id="KW-0812">Transmembrane</keyword>
<evidence type="ECO:0000256" key="1">
    <source>
        <dbReference type="SAM" id="Phobius"/>
    </source>
</evidence>